<protein>
    <submittedName>
        <fullName evidence="1">Uncharacterized protein</fullName>
    </submittedName>
</protein>
<proteinExistence type="predicted"/>
<accession>A0A378KBP7</accession>
<evidence type="ECO:0000313" key="1">
    <source>
        <dbReference type="EMBL" id="STX81593.1"/>
    </source>
</evidence>
<sequence length="137" mass="15974">MFECINRLITIHDFSLQSWNDRYGKGIWACISPNEFLLDEFRECTSDGDIDMINASDYIETAEWLPFVTGKDFTDALNLLEKFLSSLPQEMLDSNSIWSLSIYKALQNLQEMRRKSTYNLYNKLPVTLEELLSNTII</sequence>
<dbReference type="AlphaFoldDB" id="A0A378KBP7"/>
<dbReference type="RefSeq" id="WP_115332955.1">
    <property type="nucleotide sequence ID" value="NZ_CAAAHP010000008.1"/>
</dbReference>
<organism evidence="1 2">
    <name type="scientific">Legionella busanensis</name>
    <dbReference type="NCBI Taxonomy" id="190655"/>
    <lineage>
        <taxon>Bacteria</taxon>
        <taxon>Pseudomonadati</taxon>
        <taxon>Pseudomonadota</taxon>
        <taxon>Gammaproteobacteria</taxon>
        <taxon>Legionellales</taxon>
        <taxon>Legionellaceae</taxon>
        <taxon>Legionella</taxon>
    </lineage>
</organism>
<dbReference type="Proteomes" id="UP000254794">
    <property type="component" value="Unassembled WGS sequence"/>
</dbReference>
<reference evidence="1 2" key="1">
    <citation type="submission" date="2018-06" db="EMBL/GenBank/DDBJ databases">
        <authorList>
            <consortium name="Pathogen Informatics"/>
            <person name="Doyle S."/>
        </authorList>
    </citation>
    <scope>NUCLEOTIDE SEQUENCE [LARGE SCALE GENOMIC DNA]</scope>
    <source>
        <strain evidence="1 2">NCTC13316</strain>
    </source>
</reference>
<gene>
    <name evidence="1" type="ORF">NCTC13316_03466</name>
</gene>
<keyword evidence="2" id="KW-1185">Reference proteome</keyword>
<dbReference type="EMBL" id="UGOD01000006">
    <property type="protein sequence ID" value="STX81593.1"/>
    <property type="molecule type" value="Genomic_DNA"/>
</dbReference>
<name>A0A378KBP7_9GAMM</name>
<dbReference type="OrthoDB" id="9154621at2"/>
<evidence type="ECO:0000313" key="2">
    <source>
        <dbReference type="Proteomes" id="UP000254794"/>
    </source>
</evidence>